<comment type="caution">
    <text evidence="2">The sequence shown here is derived from an EMBL/GenBank/DDBJ whole genome shotgun (WGS) entry which is preliminary data.</text>
</comment>
<dbReference type="SUPFAM" id="SSF47802">
    <property type="entry name" value="DNA polymerase beta, N-terminal domain-like"/>
    <property type="match status" value="1"/>
</dbReference>
<proteinExistence type="predicted"/>
<sequence length="363" mass="39119">MADRRDETDLAAEVLGALRRTAFLLERELASTHRVKAFRGAATTIGRTPPDELARRVDAGTLDELPGVGRTTAALVADVAAGRRPAYLVELEERQAPLVDPDDEGAAGGAALRAALRGDLHLHSDWSDGGSPVEDMAVTAVELGHEYAALTDHSPRLKVAHGLTPARLRKQLELLDGLAAPLAPFRLLSGIEVDVLSDGALDQEDELLGRLDVVVASVHSELRMERRAMTRRMVRAVQDPHTDVLGHCTGRYVQPREGVGKARPESEFDAGAVFAACAEAGVAVEVNSRPERLDPPLRLLRLAVEAGCLFSIDTDAHAPGQLDWQERGCARAARCGVPPERVVNTWPVEDLLAWTADHAHRPA</sequence>
<dbReference type="NCBIfam" id="NF005928">
    <property type="entry name" value="PRK07945.1"/>
    <property type="match status" value="1"/>
</dbReference>
<dbReference type="GO" id="GO:0042578">
    <property type="term" value="F:phosphoric ester hydrolase activity"/>
    <property type="evidence" value="ECO:0007669"/>
    <property type="project" value="TreeGrafter"/>
</dbReference>
<dbReference type="InterPro" id="IPR050243">
    <property type="entry name" value="PHP_phosphatase"/>
</dbReference>
<dbReference type="FunFam" id="3.20.20.140:FF:000047">
    <property type="entry name" value="PHP domain-containing protein"/>
    <property type="match status" value="1"/>
</dbReference>
<evidence type="ECO:0000313" key="3">
    <source>
        <dbReference type="Proteomes" id="UP000276232"/>
    </source>
</evidence>
<keyword evidence="3" id="KW-1185">Reference proteome</keyword>
<name>A0A3N1HK46_9ACTN</name>
<dbReference type="PIRSF" id="PIRSF036978">
    <property type="entry name" value="UCP036978_PHPhdr"/>
    <property type="match status" value="1"/>
</dbReference>
<protein>
    <submittedName>
        <fullName evidence="2">Putative hydrolase</fullName>
    </submittedName>
</protein>
<dbReference type="Proteomes" id="UP000276232">
    <property type="component" value="Unassembled WGS sequence"/>
</dbReference>
<dbReference type="RefSeq" id="WP_241967140.1">
    <property type="nucleotide sequence ID" value="NZ_RJKN01000005.1"/>
</dbReference>
<feature type="domain" description="Polymerase/histidinol phosphatase N-terminal" evidence="1">
    <location>
        <begin position="118"/>
        <end position="197"/>
    </location>
</feature>
<dbReference type="PANTHER" id="PTHR36928">
    <property type="entry name" value="PHOSPHATASE YCDX-RELATED"/>
    <property type="match status" value="1"/>
</dbReference>
<dbReference type="CDD" id="cd07436">
    <property type="entry name" value="PHP_PolX"/>
    <property type="match status" value="1"/>
</dbReference>
<dbReference type="AlphaFoldDB" id="A0A3N1HK46"/>
<dbReference type="InterPro" id="IPR027421">
    <property type="entry name" value="DNA_pol_lamdba_lyase_dom_sf"/>
</dbReference>
<dbReference type="GO" id="GO:0005829">
    <property type="term" value="C:cytosol"/>
    <property type="evidence" value="ECO:0007669"/>
    <property type="project" value="TreeGrafter"/>
</dbReference>
<dbReference type="SUPFAM" id="SSF89550">
    <property type="entry name" value="PHP domain-like"/>
    <property type="match status" value="1"/>
</dbReference>
<dbReference type="Gene3D" id="3.20.20.140">
    <property type="entry name" value="Metal-dependent hydrolases"/>
    <property type="match status" value="1"/>
</dbReference>
<dbReference type="InterPro" id="IPR003141">
    <property type="entry name" value="Pol/His_phosphatase_N"/>
</dbReference>
<accession>A0A3N1HK46</accession>
<dbReference type="EMBL" id="RJKN01000005">
    <property type="protein sequence ID" value="ROP42821.1"/>
    <property type="molecule type" value="Genomic_DNA"/>
</dbReference>
<dbReference type="Pfam" id="PF02811">
    <property type="entry name" value="PHP"/>
    <property type="match status" value="1"/>
</dbReference>
<dbReference type="InterPro" id="IPR017078">
    <property type="entry name" value="UCP036978_PHPhdr"/>
</dbReference>
<evidence type="ECO:0000313" key="2">
    <source>
        <dbReference type="EMBL" id="ROP42821.1"/>
    </source>
</evidence>
<dbReference type="Gene3D" id="1.10.150.110">
    <property type="entry name" value="DNA polymerase beta, N-terminal domain-like"/>
    <property type="match status" value="1"/>
</dbReference>
<dbReference type="InParanoid" id="A0A3N1HK46"/>
<dbReference type="FunCoup" id="A0A3N1HK46">
    <property type="interactions" value="4"/>
</dbReference>
<dbReference type="InterPro" id="IPR016195">
    <property type="entry name" value="Pol/histidinol_Pase-like"/>
</dbReference>
<organism evidence="2 3">
    <name type="scientific">Pseudokineococcus lusitanus</name>
    <dbReference type="NCBI Taxonomy" id="763993"/>
    <lineage>
        <taxon>Bacteria</taxon>
        <taxon>Bacillati</taxon>
        <taxon>Actinomycetota</taxon>
        <taxon>Actinomycetes</taxon>
        <taxon>Kineosporiales</taxon>
        <taxon>Kineosporiaceae</taxon>
        <taxon>Pseudokineococcus</taxon>
    </lineage>
</organism>
<dbReference type="InterPro" id="IPR004013">
    <property type="entry name" value="PHP_dom"/>
</dbReference>
<dbReference type="PANTHER" id="PTHR36928:SF1">
    <property type="entry name" value="PHOSPHATASE YCDX-RELATED"/>
    <property type="match status" value="1"/>
</dbReference>
<reference evidence="2 3" key="1">
    <citation type="journal article" date="2015" name="Stand. Genomic Sci.">
        <title>Genomic Encyclopedia of Bacterial and Archaeal Type Strains, Phase III: the genomes of soil and plant-associated and newly described type strains.</title>
        <authorList>
            <person name="Whitman W.B."/>
            <person name="Woyke T."/>
            <person name="Klenk H.P."/>
            <person name="Zhou Y."/>
            <person name="Lilburn T.G."/>
            <person name="Beck B.J."/>
            <person name="De Vos P."/>
            <person name="Vandamme P."/>
            <person name="Eisen J.A."/>
            <person name="Garrity G."/>
            <person name="Hugenholtz P."/>
            <person name="Kyrpides N.C."/>
        </authorList>
    </citation>
    <scope>NUCLEOTIDE SEQUENCE [LARGE SCALE GENOMIC DNA]</scope>
    <source>
        <strain evidence="2 3">CECT 7306</strain>
    </source>
</reference>
<evidence type="ECO:0000259" key="1">
    <source>
        <dbReference type="SMART" id="SM00481"/>
    </source>
</evidence>
<keyword evidence="2" id="KW-0378">Hydrolase</keyword>
<dbReference type="InterPro" id="IPR047967">
    <property type="entry name" value="PolX_PHP"/>
</dbReference>
<dbReference type="GO" id="GO:0008270">
    <property type="term" value="F:zinc ion binding"/>
    <property type="evidence" value="ECO:0007669"/>
    <property type="project" value="TreeGrafter"/>
</dbReference>
<dbReference type="SMART" id="SM00481">
    <property type="entry name" value="POLIIIAc"/>
    <property type="match status" value="1"/>
</dbReference>
<gene>
    <name evidence="2" type="ORF">EDC03_2108</name>
</gene>